<dbReference type="InterPro" id="IPR004562">
    <property type="entry name" value="LipoylTrfase_LipoateP_Ligase"/>
</dbReference>
<evidence type="ECO:0000256" key="4">
    <source>
        <dbReference type="ARBA" id="ARBA00022598"/>
    </source>
</evidence>
<dbReference type="InterPro" id="IPR019491">
    <property type="entry name" value="Lipoate_protein_ligase_C"/>
</dbReference>
<reference evidence="10" key="1">
    <citation type="journal article" date="2019" name="Int. J. Syst. Evol. Microbiol.">
        <title>The Global Catalogue of Microorganisms (GCM) 10K type strain sequencing project: providing services to taxonomists for standard genome sequencing and annotation.</title>
        <authorList>
            <consortium name="The Broad Institute Genomics Platform"/>
            <consortium name="The Broad Institute Genome Sequencing Center for Infectious Disease"/>
            <person name="Wu L."/>
            <person name="Ma J."/>
        </authorList>
    </citation>
    <scope>NUCLEOTIDE SEQUENCE [LARGE SCALE GENOMIC DNA]</scope>
    <source>
        <strain evidence="10">TISTR 932</strain>
    </source>
</reference>
<feature type="domain" description="BPL/LPL catalytic" evidence="8">
    <location>
        <begin position="26"/>
        <end position="217"/>
    </location>
</feature>
<dbReference type="PANTHER" id="PTHR12561">
    <property type="entry name" value="LIPOATE-PROTEIN LIGASE"/>
    <property type="match status" value="1"/>
</dbReference>
<evidence type="ECO:0000256" key="3">
    <source>
        <dbReference type="ARBA" id="ARBA00012367"/>
    </source>
</evidence>
<dbReference type="Pfam" id="PF10437">
    <property type="entry name" value="Lip_prot_lig_C"/>
    <property type="match status" value="1"/>
</dbReference>
<dbReference type="Pfam" id="PF21948">
    <property type="entry name" value="LplA-B_cat"/>
    <property type="match status" value="1"/>
</dbReference>
<keyword evidence="6" id="KW-0067">ATP-binding</keyword>
<dbReference type="Gene3D" id="3.30.930.10">
    <property type="entry name" value="Bira Bifunctional Protein, Domain 2"/>
    <property type="match status" value="1"/>
</dbReference>
<comment type="catalytic activity">
    <reaction evidence="7">
        <text>L-lysyl-[lipoyl-carrier protein] + (R)-lipoate + ATP = N(6)-[(R)-lipoyl]-L-lysyl-[lipoyl-carrier protein] + AMP + diphosphate + H(+)</text>
        <dbReference type="Rhea" id="RHEA:49288"/>
        <dbReference type="Rhea" id="RHEA-COMP:10500"/>
        <dbReference type="Rhea" id="RHEA-COMP:10502"/>
        <dbReference type="ChEBI" id="CHEBI:15378"/>
        <dbReference type="ChEBI" id="CHEBI:29969"/>
        <dbReference type="ChEBI" id="CHEBI:30616"/>
        <dbReference type="ChEBI" id="CHEBI:33019"/>
        <dbReference type="ChEBI" id="CHEBI:83088"/>
        <dbReference type="ChEBI" id="CHEBI:83099"/>
        <dbReference type="ChEBI" id="CHEBI:456215"/>
        <dbReference type="EC" id="6.3.1.20"/>
    </reaction>
</comment>
<evidence type="ECO:0000256" key="1">
    <source>
        <dbReference type="ARBA" id="ARBA00005085"/>
    </source>
</evidence>
<dbReference type="InterPro" id="IPR045864">
    <property type="entry name" value="aa-tRNA-synth_II/BPL/LPL"/>
</dbReference>
<dbReference type="NCBIfam" id="TIGR00545">
    <property type="entry name" value="lipoyltrans"/>
    <property type="match status" value="1"/>
</dbReference>
<keyword evidence="5" id="KW-0547">Nucleotide-binding</keyword>
<comment type="pathway">
    <text evidence="1">Protein modification; protein lipoylation via exogenous pathway; protein N(6)-(lipoyl)lysine from lipoate: step 2/2.</text>
</comment>
<evidence type="ECO:0000256" key="6">
    <source>
        <dbReference type="ARBA" id="ARBA00022840"/>
    </source>
</evidence>
<comment type="caution">
    <text evidence="9">The sequence shown here is derived from an EMBL/GenBank/DDBJ whole genome shotgun (WGS) entry which is preliminary data.</text>
</comment>
<evidence type="ECO:0000256" key="2">
    <source>
        <dbReference type="ARBA" id="ARBA00005124"/>
    </source>
</evidence>
<evidence type="ECO:0000256" key="7">
    <source>
        <dbReference type="ARBA" id="ARBA00048037"/>
    </source>
</evidence>
<evidence type="ECO:0000259" key="8">
    <source>
        <dbReference type="PROSITE" id="PS51733"/>
    </source>
</evidence>
<proteinExistence type="predicted"/>
<dbReference type="SUPFAM" id="SSF82649">
    <property type="entry name" value="SufE/NifU"/>
    <property type="match status" value="1"/>
</dbReference>
<dbReference type="CDD" id="cd16443">
    <property type="entry name" value="LplA"/>
    <property type="match status" value="1"/>
</dbReference>
<dbReference type="Proteomes" id="UP001597427">
    <property type="component" value="Unassembled WGS sequence"/>
</dbReference>
<dbReference type="EMBL" id="JBHUMO010000058">
    <property type="protein sequence ID" value="MFD2729767.1"/>
    <property type="molecule type" value="Genomic_DNA"/>
</dbReference>
<gene>
    <name evidence="9" type="ORF">ACFSR0_10100</name>
</gene>
<dbReference type="InterPro" id="IPR004143">
    <property type="entry name" value="BPL_LPL_catalytic"/>
</dbReference>
<name>A0ABW5TLE5_9ENTE</name>
<dbReference type="RefSeq" id="WP_379982419.1">
    <property type="nucleotide sequence ID" value="NZ_JBHUMO010000058.1"/>
</dbReference>
<sequence>MRYHIMESRDIRMNLATEEYLMDHADIEEPLLLLYIQEPCVIIGRNQNAYEEINLRYLREHGITLTRRISGGGAVYDDLGNMSFSFVTKKNQTAFGDYQGVTQPILHALHRMGATDAQAGGRNDLYLDGKKFSGNAMYTKHGRTYSHGTLMYHVDLSVLDQLLTVSEEKISSKATRSVRKNVTNIRPYLDEKWQGLTTEEFRDQLLCELYQVESLTAIADKRLALTVEDRQLIQALFDEKYANNQWIYGETPAFDIERRTRIPNVGIVDVKIATKAGIIEGIHFFGDFFGALPIDELEQAMIGLPFVYENVEVFLEKHAIEEYILHFTKQACLDLLFD</sequence>
<evidence type="ECO:0000313" key="10">
    <source>
        <dbReference type="Proteomes" id="UP001597427"/>
    </source>
</evidence>
<organism evidence="9 10">
    <name type="scientific">Enterococcus camelliae</name>
    <dbReference type="NCBI Taxonomy" id="453959"/>
    <lineage>
        <taxon>Bacteria</taxon>
        <taxon>Bacillati</taxon>
        <taxon>Bacillota</taxon>
        <taxon>Bacilli</taxon>
        <taxon>Lactobacillales</taxon>
        <taxon>Enterococcaceae</taxon>
        <taxon>Enterococcus</taxon>
    </lineage>
</organism>
<comment type="pathway">
    <text evidence="2">Protein modification; protein lipoylation via exogenous pathway; protein N(6)-(lipoyl)lysine from lipoate: step 1/2.</text>
</comment>
<protein>
    <recommendedName>
        <fullName evidence="3">lipoate--protein ligase</fullName>
        <ecNumber evidence="3">6.3.1.20</ecNumber>
    </recommendedName>
</protein>
<accession>A0ABW5TLE5</accession>
<dbReference type="EC" id="6.3.1.20" evidence="3"/>
<keyword evidence="10" id="KW-1185">Reference proteome</keyword>
<evidence type="ECO:0000256" key="5">
    <source>
        <dbReference type="ARBA" id="ARBA00022741"/>
    </source>
</evidence>
<dbReference type="PROSITE" id="PS51733">
    <property type="entry name" value="BPL_LPL_CATALYTIC"/>
    <property type="match status" value="1"/>
</dbReference>
<keyword evidence="4 9" id="KW-0436">Ligase</keyword>
<dbReference type="Gene3D" id="3.30.390.50">
    <property type="entry name" value="CO dehydrogenase flavoprotein, C-terminal domain"/>
    <property type="match status" value="1"/>
</dbReference>
<evidence type="ECO:0000313" key="9">
    <source>
        <dbReference type="EMBL" id="MFD2729767.1"/>
    </source>
</evidence>
<dbReference type="PANTHER" id="PTHR12561:SF3">
    <property type="entry name" value="LIPOYLTRANSFERASE 1, MITOCHONDRIAL"/>
    <property type="match status" value="1"/>
</dbReference>
<dbReference type="GO" id="GO:0016874">
    <property type="term" value="F:ligase activity"/>
    <property type="evidence" value="ECO:0007669"/>
    <property type="project" value="UniProtKB-KW"/>
</dbReference>
<dbReference type="SUPFAM" id="SSF55681">
    <property type="entry name" value="Class II aaRS and biotin synthetases"/>
    <property type="match status" value="1"/>
</dbReference>